<evidence type="ECO:0000313" key="3">
    <source>
        <dbReference type="Proteomes" id="UP001642520"/>
    </source>
</evidence>
<gene>
    <name evidence="2" type="ORF">XYLVIOL_LOCUS2522</name>
</gene>
<sequence>MILNFEYNHTKTTFLRLCKRSHYITTKRCNYLVQCYRHGSISANEISNIDSVQTSNHITEYQMIRSMLQKSVFYQNILFQPIKVSAVVTPEEINELYTIDWSSKSTKYIFNAIKKLTYCHLSGSRFEISLYNDILHELTTKLQELEDHQIEVLMQCIIALKNVTNQTKIYKTFVKALDKECVRRFFTSNIQKLLLISDAFSQLQEHDSTFLWRAIRKLGSKCYKLSGKELVQLLFLCQRKNTLNMFDIEHHLENCLNELTADEVGIIARGFFLNKRDIKNKRLMPIIMTKVGKSAKIIESFNIASVFKLIRYSNCVHCLDNFQYLLISLREEIPRLSLQCLTHITQAFGALRVYDKILTDSILERVKNELPNARLKDIERILYSVCSVTPFTAYYTDFCRILVNEILTSYKTYRSTEIEKFPVVLVRILEFSTVRNIYVPELIQYIFDPKFLQNTYQNNLKFMSNEYLFLHCCVKIDLPHYKGPLLEEKMYAYLIKNFIFGEDTYRKDYTLKLKTEIIHICKNKLGINVCIDYILPYCLFKEMVIGIDKDNNPVDIEPILSAMPMGSIKHVTKDKLEGIKLKILLILTANLNIIGHNGYIGFVYRRYRHLKAIGYTPIPFLEQEWNSFSQEQEKENYLRRLIYEETNLDLN</sequence>
<reference evidence="2 3" key="1">
    <citation type="submission" date="2024-08" db="EMBL/GenBank/DDBJ databases">
        <authorList>
            <person name="Will J Nash"/>
            <person name="Angela Man"/>
            <person name="Seanna McTaggart"/>
            <person name="Kendall Baker"/>
            <person name="Tom Barker"/>
            <person name="Leah Catchpole"/>
            <person name="Alex Durrant"/>
            <person name="Karim Gharbi"/>
            <person name="Naomi Irish"/>
            <person name="Gemy Kaithakottil"/>
            <person name="Debby Ku"/>
            <person name="Aaliyah Providence"/>
            <person name="Felix Shaw"/>
            <person name="David Swarbreck"/>
            <person name="Chris Watkins"/>
            <person name="Ann M. McCartney"/>
            <person name="Giulio Formenti"/>
            <person name="Alice Mouton"/>
            <person name="Noel Vella"/>
            <person name="Bjorn M von Reumont"/>
            <person name="Adriana Vella"/>
            <person name="Wilfried Haerty"/>
        </authorList>
    </citation>
    <scope>NUCLEOTIDE SEQUENCE [LARGE SCALE GENOMIC DNA]</scope>
</reference>
<dbReference type="Pfam" id="PF08373">
    <property type="entry name" value="RAP"/>
    <property type="match status" value="1"/>
</dbReference>
<keyword evidence="3" id="KW-1185">Reference proteome</keyword>
<accession>A0ABP1N7W5</accession>
<name>A0ABP1N7W5_XYLVO</name>
<dbReference type="InterPro" id="IPR013584">
    <property type="entry name" value="RAP"/>
</dbReference>
<evidence type="ECO:0000259" key="1">
    <source>
        <dbReference type="Pfam" id="PF08373"/>
    </source>
</evidence>
<protein>
    <recommendedName>
        <fullName evidence="1">RAP domain-containing protein</fullName>
    </recommendedName>
</protein>
<organism evidence="2 3">
    <name type="scientific">Xylocopa violacea</name>
    <name type="common">Violet carpenter bee</name>
    <name type="synonym">Apis violacea</name>
    <dbReference type="NCBI Taxonomy" id="135666"/>
    <lineage>
        <taxon>Eukaryota</taxon>
        <taxon>Metazoa</taxon>
        <taxon>Ecdysozoa</taxon>
        <taxon>Arthropoda</taxon>
        <taxon>Hexapoda</taxon>
        <taxon>Insecta</taxon>
        <taxon>Pterygota</taxon>
        <taxon>Neoptera</taxon>
        <taxon>Endopterygota</taxon>
        <taxon>Hymenoptera</taxon>
        <taxon>Apocrita</taxon>
        <taxon>Aculeata</taxon>
        <taxon>Apoidea</taxon>
        <taxon>Anthophila</taxon>
        <taxon>Apidae</taxon>
        <taxon>Xylocopa</taxon>
        <taxon>Xylocopa</taxon>
    </lineage>
</organism>
<dbReference type="EMBL" id="CAXAJV020001287">
    <property type="protein sequence ID" value="CAL7937075.1"/>
    <property type="molecule type" value="Genomic_DNA"/>
</dbReference>
<feature type="domain" description="RAP" evidence="1">
    <location>
        <begin position="597"/>
        <end position="640"/>
    </location>
</feature>
<dbReference type="Proteomes" id="UP001642520">
    <property type="component" value="Unassembled WGS sequence"/>
</dbReference>
<comment type="caution">
    <text evidence="2">The sequence shown here is derived from an EMBL/GenBank/DDBJ whole genome shotgun (WGS) entry which is preliminary data.</text>
</comment>
<proteinExistence type="predicted"/>
<evidence type="ECO:0000313" key="2">
    <source>
        <dbReference type="EMBL" id="CAL7937075.1"/>
    </source>
</evidence>